<proteinExistence type="predicted"/>
<reference evidence="1 2" key="1">
    <citation type="submission" date="2024-09" db="EMBL/GenBank/DDBJ databases">
        <title>A chromosome-level genome assembly of Gray's grenadier anchovy, Coilia grayii.</title>
        <authorList>
            <person name="Fu Z."/>
        </authorList>
    </citation>
    <scope>NUCLEOTIDE SEQUENCE [LARGE SCALE GENOMIC DNA]</scope>
    <source>
        <strain evidence="1">G4</strain>
        <tissue evidence="1">Muscle</tissue>
    </source>
</reference>
<name>A0ABD1J8F1_9TELE</name>
<accession>A0ABD1J8F1</accession>
<dbReference type="Proteomes" id="UP001591681">
    <property type="component" value="Unassembled WGS sequence"/>
</dbReference>
<protein>
    <recommendedName>
        <fullName evidence="3">CCHC-type domain-containing protein</fullName>
    </recommendedName>
</protein>
<dbReference type="AlphaFoldDB" id="A0ABD1J8F1"/>
<sequence length="369" mass="41263">MHNVPSNHSSPVHAPHTCSGGCLDTSRLNVVVQSDVKPPPFFRGDHADTCTVHEWEDLMQSYLRRRKCSIADMYDAITSRLMGKARDIVKVSLRSNPDIDPYSHPAAVFDILKKNFSELPYSGMPMADFYSTLPKTDESALDYWVRLNKAIDVADECLRRQGRCVEDMSAEVVMMFVTHCPDPHLSLSFKSKPASKWSASEVQERLDDHQRDLRRRPPVCQHSPSTCSPGYVAFTQSTAQFDNSNVQPEATLHPVLHQPPAAVALPVNRAEEEPSMREVVSMLNKVITLCSVPQSVSHHRQPQQRQQLSQPPVSSPCRVCSSTDHSTFSHCRLLKFCRHCFQPGHFKSSCPGVTRPAAASAQPSRVPLN</sequence>
<evidence type="ECO:0000313" key="2">
    <source>
        <dbReference type="Proteomes" id="UP001591681"/>
    </source>
</evidence>
<keyword evidence="2" id="KW-1185">Reference proteome</keyword>
<evidence type="ECO:0000313" key="1">
    <source>
        <dbReference type="EMBL" id="KAL2083443.1"/>
    </source>
</evidence>
<comment type="caution">
    <text evidence="1">The sequence shown here is derived from an EMBL/GenBank/DDBJ whole genome shotgun (WGS) entry which is preliminary data.</text>
</comment>
<gene>
    <name evidence="1" type="ORF">ACEWY4_021216</name>
</gene>
<organism evidence="1 2">
    <name type="scientific">Coilia grayii</name>
    <name type="common">Gray's grenadier anchovy</name>
    <dbReference type="NCBI Taxonomy" id="363190"/>
    <lineage>
        <taxon>Eukaryota</taxon>
        <taxon>Metazoa</taxon>
        <taxon>Chordata</taxon>
        <taxon>Craniata</taxon>
        <taxon>Vertebrata</taxon>
        <taxon>Euteleostomi</taxon>
        <taxon>Actinopterygii</taxon>
        <taxon>Neopterygii</taxon>
        <taxon>Teleostei</taxon>
        <taxon>Clupei</taxon>
        <taxon>Clupeiformes</taxon>
        <taxon>Clupeoidei</taxon>
        <taxon>Engraulidae</taxon>
        <taxon>Coilinae</taxon>
        <taxon>Coilia</taxon>
    </lineage>
</organism>
<dbReference type="EMBL" id="JBHFQA010000018">
    <property type="protein sequence ID" value="KAL2083443.1"/>
    <property type="molecule type" value="Genomic_DNA"/>
</dbReference>
<evidence type="ECO:0008006" key="3">
    <source>
        <dbReference type="Google" id="ProtNLM"/>
    </source>
</evidence>